<evidence type="ECO:0000313" key="2">
    <source>
        <dbReference type="EMBL" id="TCO57483.1"/>
    </source>
</evidence>
<name>A0A101E444_9THEO</name>
<reference evidence="2 4" key="2">
    <citation type="submission" date="2019-03" db="EMBL/GenBank/DDBJ databases">
        <title>Genomic Encyclopedia of Type Strains, Phase IV (KMG-IV): sequencing the most valuable type-strain genomes for metagenomic binning, comparative biology and taxonomic classification.</title>
        <authorList>
            <person name="Goeker M."/>
        </authorList>
    </citation>
    <scope>NUCLEOTIDE SEQUENCE [LARGE SCALE GENOMIC DNA]</scope>
    <source>
        <strain evidence="2 4">DSM 13054</strain>
    </source>
</reference>
<dbReference type="Proteomes" id="UP000294886">
    <property type="component" value="Unassembled WGS sequence"/>
</dbReference>
<organism evidence="1 3">
    <name type="scientific">Caldanaerobacter subterraneus</name>
    <dbReference type="NCBI Taxonomy" id="911092"/>
    <lineage>
        <taxon>Bacteria</taxon>
        <taxon>Bacillati</taxon>
        <taxon>Bacillota</taxon>
        <taxon>Clostridia</taxon>
        <taxon>Thermoanaerobacterales</taxon>
        <taxon>Thermoanaerobacteraceae</taxon>
        <taxon>Caldanaerobacter</taxon>
    </lineage>
</organism>
<evidence type="ECO:0000313" key="3">
    <source>
        <dbReference type="Proteomes" id="UP000264445"/>
    </source>
</evidence>
<protein>
    <submittedName>
        <fullName evidence="1">Uncharacterized protein</fullName>
    </submittedName>
</protein>
<gene>
    <name evidence="1" type="ORF">DEA61_03730</name>
    <name evidence="2" type="ORF">EV203_1313</name>
</gene>
<dbReference type="EMBL" id="DOLB01000063">
    <property type="protein sequence ID" value="HBT48956.1"/>
    <property type="molecule type" value="Genomic_DNA"/>
</dbReference>
<evidence type="ECO:0000313" key="1">
    <source>
        <dbReference type="EMBL" id="HBT48956.1"/>
    </source>
</evidence>
<sequence>MKVAWSATHSEFLLSDGYYFSGLHRELLKRGIVVEEVGDFEKLFQYDVVIFNYPEDPFDEKEKMIIKKALESGKKKIIFASHFRNKDEVSEICNGVTKDYGIYILPEGVKEKEFYLEEDPFIITTDQIFLYSEGVKEIVFPYAAPIEIRDRVEVVLKGRSTSFTDSNGTSPVLIAQKSFDSGSKLIVCGSCIFWDNFSLFKLDNLQFVVNLISL</sequence>
<dbReference type="AlphaFoldDB" id="A0A101E444"/>
<proteinExistence type="predicted"/>
<dbReference type="EMBL" id="SLWU01000031">
    <property type="protein sequence ID" value="TCO57483.1"/>
    <property type="molecule type" value="Genomic_DNA"/>
</dbReference>
<accession>A0A101E444</accession>
<comment type="caution">
    <text evidence="1">The sequence shown here is derived from an EMBL/GenBank/DDBJ whole genome shotgun (WGS) entry which is preliminary data.</text>
</comment>
<dbReference type="RefSeq" id="WP_009609905.1">
    <property type="nucleotide sequence ID" value="NZ_DOLB01000063.1"/>
</dbReference>
<dbReference type="Proteomes" id="UP000264445">
    <property type="component" value="Unassembled WGS sequence"/>
</dbReference>
<dbReference type="OMA" id="TCVFWDN"/>
<evidence type="ECO:0000313" key="4">
    <source>
        <dbReference type="Proteomes" id="UP000294886"/>
    </source>
</evidence>
<reference evidence="1 3" key="1">
    <citation type="journal article" date="2018" name="Nat. Biotechnol.">
        <title>A standardized bacterial taxonomy based on genome phylogeny substantially revises the tree of life.</title>
        <authorList>
            <person name="Parks D.H."/>
            <person name="Chuvochina M."/>
            <person name="Waite D.W."/>
            <person name="Rinke C."/>
            <person name="Skarshewski A."/>
            <person name="Chaumeil P.A."/>
            <person name="Hugenholtz P."/>
        </authorList>
    </citation>
    <scope>NUCLEOTIDE SEQUENCE [LARGE SCALE GENOMIC DNA]</scope>
    <source>
        <strain evidence="1">UBA12544</strain>
    </source>
</reference>